<accession>A0ABV9GVF1</accession>
<evidence type="ECO:0000313" key="1">
    <source>
        <dbReference type="EMBL" id="MFC4620600.1"/>
    </source>
</evidence>
<feature type="non-terminal residue" evidence="1">
    <location>
        <position position="1"/>
    </location>
</feature>
<comment type="caution">
    <text evidence="1">The sequence shown here is derived from an EMBL/GenBank/DDBJ whole genome shotgun (WGS) entry which is preliminary data.</text>
</comment>
<name>A0ABV9GVF1_9BACL</name>
<evidence type="ECO:0008006" key="3">
    <source>
        <dbReference type="Google" id="ProtNLM"/>
    </source>
</evidence>
<reference evidence="2" key="1">
    <citation type="journal article" date="2019" name="Int. J. Syst. Evol. Microbiol.">
        <title>The Global Catalogue of Microorganisms (GCM) 10K type strain sequencing project: providing services to taxonomists for standard genome sequencing and annotation.</title>
        <authorList>
            <consortium name="The Broad Institute Genomics Platform"/>
            <consortium name="The Broad Institute Genome Sequencing Center for Infectious Disease"/>
            <person name="Wu L."/>
            <person name="Ma J."/>
        </authorList>
    </citation>
    <scope>NUCLEOTIDE SEQUENCE [LARGE SCALE GENOMIC DNA]</scope>
    <source>
        <strain evidence="2">CGMCC 1.16306</strain>
    </source>
</reference>
<proteinExistence type="predicted"/>
<evidence type="ECO:0000313" key="2">
    <source>
        <dbReference type="Proteomes" id="UP001596022"/>
    </source>
</evidence>
<gene>
    <name evidence="1" type="ORF">ACFO4N_18115</name>
</gene>
<protein>
    <recommendedName>
        <fullName evidence="3">Transposase</fullName>
    </recommendedName>
</protein>
<organism evidence="1 2">
    <name type="scientific">Camelliibacillus cellulosilyticus</name>
    <dbReference type="NCBI Taxonomy" id="2174486"/>
    <lineage>
        <taxon>Bacteria</taxon>
        <taxon>Bacillati</taxon>
        <taxon>Bacillota</taxon>
        <taxon>Bacilli</taxon>
        <taxon>Bacillales</taxon>
        <taxon>Sporolactobacillaceae</taxon>
        <taxon>Camelliibacillus</taxon>
    </lineage>
</organism>
<dbReference type="EMBL" id="JBHSFW010000045">
    <property type="protein sequence ID" value="MFC4620600.1"/>
    <property type="molecule type" value="Genomic_DNA"/>
</dbReference>
<dbReference type="RefSeq" id="WP_376847711.1">
    <property type="nucleotide sequence ID" value="NZ_JBHSFW010000045.1"/>
</dbReference>
<keyword evidence="2" id="KW-1185">Reference proteome</keyword>
<dbReference type="Proteomes" id="UP001596022">
    <property type="component" value="Unassembled WGS sequence"/>
</dbReference>
<sequence>DQKVEVSAQYRSLSDLKHGHARIRVIKKNFSDQFSKVSDQKVEVSARHPSFSDLKHGHARIRTVKKFLVTGFSKLVTKKLKLAPGIRVLVT</sequence>